<organism evidence="2 3">
    <name type="scientific">Putridiphycobacter roseus</name>
    <dbReference type="NCBI Taxonomy" id="2219161"/>
    <lineage>
        <taxon>Bacteria</taxon>
        <taxon>Pseudomonadati</taxon>
        <taxon>Bacteroidota</taxon>
        <taxon>Flavobacteriia</taxon>
        <taxon>Flavobacteriales</taxon>
        <taxon>Crocinitomicaceae</taxon>
        <taxon>Putridiphycobacter</taxon>
    </lineage>
</organism>
<accession>A0A2W1NAG2</accession>
<dbReference type="Gene3D" id="3.40.630.30">
    <property type="match status" value="1"/>
</dbReference>
<dbReference type="EMBL" id="QKSB01000013">
    <property type="protein sequence ID" value="PZE16013.1"/>
    <property type="molecule type" value="Genomic_DNA"/>
</dbReference>
<keyword evidence="3" id="KW-1185">Reference proteome</keyword>
<protein>
    <submittedName>
        <fullName evidence="2">N-acetyltransferase</fullName>
    </submittedName>
</protein>
<gene>
    <name evidence="2" type="ORF">DNU06_15305</name>
</gene>
<evidence type="ECO:0000313" key="3">
    <source>
        <dbReference type="Proteomes" id="UP000249248"/>
    </source>
</evidence>
<dbReference type="InterPro" id="IPR000182">
    <property type="entry name" value="GNAT_dom"/>
</dbReference>
<dbReference type="GO" id="GO:0016747">
    <property type="term" value="F:acyltransferase activity, transferring groups other than amino-acyl groups"/>
    <property type="evidence" value="ECO:0007669"/>
    <property type="project" value="InterPro"/>
</dbReference>
<dbReference type="InterPro" id="IPR016181">
    <property type="entry name" value="Acyl_CoA_acyltransferase"/>
</dbReference>
<dbReference type="Pfam" id="PF13302">
    <property type="entry name" value="Acetyltransf_3"/>
    <property type="match status" value="1"/>
</dbReference>
<dbReference type="InterPro" id="IPR051531">
    <property type="entry name" value="N-acetyltransferase"/>
</dbReference>
<dbReference type="RefSeq" id="WP_111064375.1">
    <property type="nucleotide sequence ID" value="NZ_JBHUCU010000020.1"/>
</dbReference>
<feature type="domain" description="N-acetyltransferase" evidence="1">
    <location>
        <begin position="7"/>
        <end position="168"/>
    </location>
</feature>
<dbReference type="SUPFAM" id="SSF55729">
    <property type="entry name" value="Acyl-CoA N-acyltransferases (Nat)"/>
    <property type="match status" value="1"/>
</dbReference>
<proteinExistence type="predicted"/>
<sequence length="168" mass="19457">MYKTERLRFNLLKEDYLKDLTHLFCENHLVMQSTLKGSVYSKDALQQLIKEAFISTAEEQFGFLCITTLKADKLIGITGLLKCQYLNKDNYEFGFILHPDYWGKGLATEIGKFWLDFAKNTLNLSEIIATVNPSNKASNAVMEKLNMTYVTELDTQTRGKRFLYVKTW</sequence>
<evidence type="ECO:0000313" key="2">
    <source>
        <dbReference type="EMBL" id="PZE16013.1"/>
    </source>
</evidence>
<reference evidence="2 3" key="1">
    <citation type="submission" date="2018-06" db="EMBL/GenBank/DDBJ databases">
        <title>The draft genome sequence of Crocinitomix sp. SM1701.</title>
        <authorList>
            <person name="Zhang X."/>
        </authorList>
    </citation>
    <scope>NUCLEOTIDE SEQUENCE [LARGE SCALE GENOMIC DNA]</scope>
    <source>
        <strain evidence="2 3">SM1701</strain>
    </source>
</reference>
<dbReference type="PANTHER" id="PTHR43792">
    <property type="entry name" value="GNAT FAMILY, PUTATIVE (AFU_ORTHOLOGUE AFUA_3G00765)-RELATED-RELATED"/>
    <property type="match status" value="1"/>
</dbReference>
<dbReference type="PROSITE" id="PS51186">
    <property type="entry name" value="GNAT"/>
    <property type="match status" value="1"/>
</dbReference>
<evidence type="ECO:0000259" key="1">
    <source>
        <dbReference type="PROSITE" id="PS51186"/>
    </source>
</evidence>
<name>A0A2W1NAG2_9FLAO</name>
<comment type="caution">
    <text evidence="2">The sequence shown here is derived from an EMBL/GenBank/DDBJ whole genome shotgun (WGS) entry which is preliminary data.</text>
</comment>
<keyword evidence="2" id="KW-0808">Transferase</keyword>
<dbReference type="AlphaFoldDB" id="A0A2W1NAG2"/>
<dbReference type="PANTHER" id="PTHR43792:SF1">
    <property type="entry name" value="N-ACETYLTRANSFERASE DOMAIN-CONTAINING PROTEIN"/>
    <property type="match status" value="1"/>
</dbReference>
<dbReference type="OrthoDB" id="9788916at2"/>
<dbReference type="Proteomes" id="UP000249248">
    <property type="component" value="Unassembled WGS sequence"/>
</dbReference>